<gene>
    <name evidence="1" type="ORF">LRP50_03140</name>
</gene>
<evidence type="ECO:0000313" key="1">
    <source>
        <dbReference type="EMBL" id="MDD1792115.1"/>
    </source>
</evidence>
<reference evidence="1" key="1">
    <citation type="submission" date="2021-12" db="EMBL/GenBank/DDBJ databases">
        <title>Enterovibrio ZSDZ35 sp. nov. and Enterovibrio ZSDZ42 sp. nov., isolated from coastal seawater in Qingdao.</title>
        <authorList>
            <person name="Zhang P."/>
        </authorList>
    </citation>
    <scope>NUCLEOTIDE SEQUENCE</scope>
    <source>
        <strain evidence="1">ZSDZ42</strain>
    </source>
</reference>
<organism evidence="1 2">
    <name type="scientific">Enterovibrio gelatinilyticus</name>
    <dbReference type="NCBI Taxonomy" id="2899819"/>
    <lineage>
        <taxon>Bacteria</taxon>
        <taxon>Pseudomonadati</taxon>
        <taxon>Pseudomonadota</taxon>
        <taxon>Gammaproteobacteria</taxon>
        <taxon>Vibrionales</taxon>
        <taxon>Vibrionaceae</taxon>
        <taxon>Enterovibrio</taxon>
    </lineage>
</organism>
<accession>A0ABT5QWY9</accession>
<name>A0ABT5QWY9_9GAMM</name>
<comment type="caution">
    <text evidence="1">The sequence shown here is derived from an EMBL/GenBank/DDBJ whole genome shotgun (WGS) entry which is preliminary data.</text>
</comment>
<sequence length="384" mass="44252">MQSITKAEARKLILLSQGFSPSKTHLSDCDKTLSVIERLGYVQIDTISVVQRAHHHVLWSRNADYCFNHIPQLLARKKVFEYWAHAASFLPMKDFRFTLPRKAAIKSGEHKHWYSKDHTMMDAILKRIEDEGPLMAKDFDSPSRKRQGWGTKPAKQALENLYMQGELMVPRRESFHKVYDLTERVLPEKINMTPPSEQEYGRYLVLNYLNAHGVGTVQEMTYLLKGVKTLVASTLNELCDEGSVQKIKIDGSPYFAATASLSLLSRRLNRKQAKILSPFDSLVIQRKRASVLFDFDYLIECYVPEPKRKFGYFSLPILWNGELVARADCKADKTKSMLVVNHLYLEPSVRRSEAFMPAFEDELQSFAAFNRCDNYMIKKISHSD</sequence>
<dbReference type="RefSeq" id="WP_274163038.1">
    <property type="nucleotide sequence ID" value="NZ_JAJUBC010000003.1"/>
</dbReference>
<protein>
    <submittedName>
        <fullName evidence="1">Winged helix DNA-binding domain-containing protein</fullName>
    </submittedName>
</protein>
<dbReference type="Proteomes" id="UP001149400">
    <property type="component" value="Unassembled WGS sequence"/>
</dbReference>
<keyword evidence="1" id="KW-0238">DNA-binding</keyword>
<dbReference type="InterPro" id="IPR009351">
    <property type="entry name" value="AlkZ-like"/>
</dbReference>
<dbReference type="PANTHER" id="PTHR30528">
    <property type="entry name" value="CYTOPLASMIC PROTEIN"/>
    <property type="match status" value="1"/>
</dbReference>
<dbReference type="EMBL" id="JAJUBC010000003">
    <property type="protein sequence ID" value="MDD1792115.1"/>
    <property type="molecule type" value="Genomic_DNA"/>
</dbReference>
<dbReference type="Pfam" id="PF06224">
    <property type="entry name" value="AlkZ-like"/>
    <property type="match status" value="1"/>
</dbReference>
<keyword evidence="2" id="KW-1185">Reference proteome</keyword>
<evidence type="ECO:0000313" key="2">
    <source>
        <dbReference type="Proteomes" id="UP001149400"/>
    </source>
</evidence>
<dbReference type="PANTHER" id="PTHR30528:SF0">
    <property type="entry name" value="CYTOPLASMIC PROTEIN"/>
    <property type="match status" value="1"/>
</dbReference>
<dbReference type="GO" id="GO:0003677">
    <property type="term" value="F:DNA binding"/>
    <property type="evidence" value="ECO:0007669"/>
    <property type="project" value="UniProtKB-KW"/>
</dbReference>
<proteinExistence type="predicted"/>